<dbReference type="InterPro" id="IPR043128">
    <property type="entry name" value="Rev_trsase/Diguanyl_cyclase"/>
</dbReference>
<keyword evidence="1" id="KW-0472">Membrane</keyword>
<keyword evidence="4" id="KW-1185">Reference proteome</keyword>
<dbReference type="SMART" id="SM00267">
    <property type="entry name" value="GGDEF"/>
    <property type="match status" value="1"/>
</dbReference>
<gene>
    <name evidence="3" type="ordered locus">AM1_4314</name>
</gene>
<dbReference type="HOGENOM" id="CLU_030644_0_0_3"/>
<keyword evidence="1" id="KW-1133">Transmembrane helix</keyword>
<dbReference type="GO" id="GO:0043709">
    <property type="term" value="P:cell adhesion involved in single-species biofilm formation"/>
    <property type="evidence" value="ECO:0007669"/>
    <property type="project" value="TreeGrafter"/>
</dbReference>
<dbReference type="eggNOG" id="COG3706">
    <property type="taxonomic scope" value="Bacteria"/>
</dbReference>
<accession>B0CDU0</accession>
<dbReference type="InterPro" id="IPR029787">
    <property type="entry name" value="Nucleotide_cyclase"/>
</dbReference>
<dbReference type="PROSITE" id="PS50887">
    <property type="entry name" value="GGDEF"/>
    <property type="match status" value="1"/>
</dbReference>
<dbReference type="NCBIfam" id="TIGR00254">
    <property type="entry name" value="GGDEF"/>
    <property type="match status" value="1"/>
</dbReference>
<dbReference type="CDD" id="cd01949">
    <property type="entry name" value="GGDEF"/>
    <property type="match status" value="1"/>
</dbReference>
<dbReference type="Proteomes" id="UP000000268">
    <property type="component" value="Chromosome"/>
</dbReference>
<organism evidence="3 4">
    <name type="scientific">Acaryochloris marina (strain MBIC 11017)</name>
    <dbReference type="NCBI Taxonomy" id="329726"/>
    <lineage>
        <taxon>Bacteria</taxon>
        <taxon>Bacillati</taxon>
        <taxon>Cyanobacteriota</taxon>
        <taxon>Cyanophyceae</taxon>
        <taxon>Acaryochloridales</taxon>
        <taxon>Acaryochloridaceae</taxon>
        <taxon>Acaryochloris</taxon>
    </lineage>
</organism>
<dbReference type="GO" id="GO:1902201">
    <property type="term" value="P:negative regulation of bacterial-type flagellum-dependent cell motility"/>
    <property type="evidence" value="ECO:0007669"/>
    <property type="project" value="TreeGrafter"/>
</dbReference>
<evidence type="ECO:0000259" key="2">
    <source>
        <dbReference type="PROSITE" id="PS50887"/>
    </source>
</evidence>
<dbReference type="Gene3D" id="3.30.70.270">
    <property type="match status" value="1"/>
</dbReference>
<evidence type="ECO:0000256" key="1">
    <source>
        <dbReference type="SAM" id="Phobius"/>
    </source>
</evidence>
<dbReference type="Pfam" id="PF11845">
    <property type="entry name" value="Tll0287-like"/>
    <property type="match status" value="1"/>
</dbReference>
<name>B0CDU0_ACAM1</name>
<dbReference type="EMBL" id="CP000828">
    <property type="protein sequence ID" value="ABW29292.1"/>
    <property type="molecule type" value="Genomic_DNA"/>
</dbReference>
<dbReference type="AlphaFoldDB" id="B0CDU0"/>
<dbReference type="FunFam" id="3.30.70.270:FF:000001">
    <property type="entry name" value="Diguanylate cyclase domain protein"/>
    <property type="match status" value="1"/>
</dbReference>
<sequence>MGTGVALSGTFELSADLVDAQALQHARVSVNTVKEAWLLYSQSVVGRLDDVDNVTASPEYHQMAGGVPVPATFTIELGERVSQSESGLSFRLFSNYPFPNRQGSGGPQNIFEQKALKYLQRNPTGFYYQKAKEKDHLLFRYAEAVQMEPSCVKCHNTWPGSPKTDWQVGDVRGVLEITQPIDAFVAQAQEGLKSIWTTLIVIGCLAVTSLILVISYLQNSNQILQAKVEAKTAALNRLAHLDGLTELANRRCFDQVLEQEWRRMQRQQKPLALIMCDADYFKRFNDAYGHQAGDHCLQKIACVINANVRRTGDLATRYGGEEFAVIMPNTDHKQACLVAEKIQRAMLDLRIEHLQSEVADHVTLSIGIASTVPQPIYHPTHLVAVADAALYEAKVNGRNQIIVKLPEIVASRRT</sequence>
<protein>
    <submittedName>
        <fullName evidence="3">Diguanylate cyclase</fullName>
    </submittedName>
</protein>
<keyword evidence="1" id="KW-0812">Transmembrane</keyword>
<feature type="domain" description="GGDEF" evidence="2">
    <location>
        <begin position="269"/>
        <end position="406"/>
    </location>
</feature>
<dbReference type="KEGG" id="amr:AM1_4314"/>
<dbReference type="InterPro" id="IPR000160">
    <property type="entry name" value="GGDEF_dom"/>
</dbReference>
<dbReference type="STRING" id="329726.AM1_4314"/>
<dbReference type="InterPro" id="IPR021796">
    <property type="entry name" value="Tll0287-like_dom"/>
</dbReference>
<dbReference type="GO" id="GO:0052621">
    <property type="term" value="F:diguanylate cyclase activity"/>
    <property type="evidence" value="ECO:0007669"/>
    <property type="project" value="TreeGrafter"/>
</dbReference>
<reference evidence="3 4" key="1">
    <citation type="journal article" date="2008" name="Proc. Natl. Acad. Sci. U.S.A.">
        <title>Niche adaptation and genome expansion in the chlorophyll d-producing cyanobacterium Acaryochloris marina.</title>
        <authorList>
            <person name="Swingley W.D."/>
            <person name="Chen M."/>
            <person name="Cheung P.C."/>
            <person name="Conrad A.L."/>
            <person name="Dejesa L.C."/>
            <person name="Hao J."/>
            <person name="Honchak B.M."/>
            <person name="Karbach L.E."/>
            <person name="Kurdoglu A."/>
            <person name="Lahiri S."/>
            <person name="Mastrian S.D."/>
            <person name="Miyashita H."/>
            <person name="Page L."/>
            <person name="Ramakrishna P."/>
            <person name="Satoh S."/>
            <person name="Sattley W.M."/>
            <person name="Shimada Y."/>
            <person name="Taylor H.L."/>
            <person name="Tomo T."/>
            <person name="Tsuchiya T."/>
            <person name="Wang Z.T."/>
            <person name="Raymond J."/>
            <person name="Mimuro M."/>
            <person name="Blankenship R.E."/>
            <person name="Touchman J.W."/>
        </authorList>
    </citation>
    <scope>NUCLEOTIDE SEQUENCE [LARGE SCALE GENOMIC DNA]</scope>
    <source>
        <strain evidence="4">MBIC 11017</strain>
    </source>
</reference>
<dbReference type="SUPFAM" id="SSF55073">
    <property type="entry name" value="Nucleotide cyclase"/>
    <property type="match status" value="1"/>
</dbReference>
<dbReference type="InterPro" id="IPR050469">
    <property type="entry name" value="Diguanylate_Cyclase"/>
</dbReference>
<evidence type="ECO:0000313" key="3">
    <source>
        <dbReference type="EMBL" id="ABW29292.1"/>
    </source>
</evidence>
<dbReference type="PANTHER" id="PTHR45138">
    <property type="entry name" value="REGULATORY COMPONENTS OF SENSORY TRANSDUCTION SYSTEM"/>
    <property type="match status" value="1"/>
</dbReference>
<feature type="transmembrane region" description="Helical" evidence="1">
    <location>
        <begin position="195"/>
        <end position="217"/>
    </location>
</feature>
<dbReference type="GO" id="GO:0005886">
    <property type="term" value="C:plasma membrane"/>
    <property type="evidence" value="ECO:0007669"/>
    <property type="project" value="TreeGrafter"/>
</dbReference>
<dbReference type="PANTHER" id="PTHR45138:SF9">
    <property type="entry name" value="DIGUANYLATE CYCLASE DGCM-RELATED"/>
    <property type="match status" value="1"/>
</dbReference>
<proteinExistence type="predicted"/>
<evidence type="ECO:0000313" key="4">
    <source>
        <dbReference type="Proteomes" id="UP000000268"/>
    </source>
</evidence>
<dbReference type="Pfam" id="PF00990">
    <property type="entry name" value="GGDEF"/>
    <property type="match status" value="1"/>
</dbReference>